<keyword evidence="2" id="KW-0663">Pyridoxal phosphate</keyword>
<dbReference type="InterPro" id="IPR015421">
    <property type="entry name" value="PyrdxlP-dep_Trfase_major"/>
</dbReference>
<dbReference type="InterPro" id="IPR015424">
    <property type="entry name" value="PyrdxlP-dep_Trfase"/>
</dbReference>
<evidence type="ECO:0000256" key="3">
    <source>
        <dbReference type="SAM" id="MobiDB-lite"/>
    </source>
</evidence>
<dbReference type="SUPFAM" id="SSF53383">
    <property type="entry name" value="PLP-dependent transferases"/>
    <property type="match status" value="1"/>
</dbReference>
<evidence type="ECO:0000256" key="1">
    <source>
        <dbReference type="ARBA" id="ARBA00001933"/>
    </source>
</evidence>
<sequence length="475" mass="50004">MSTITSPALATHWPPHDPATWRSVPTSASLPVDPARVQALLDSEWERFAATTGGSAAHHARATGSLPLGVPSSFQHWDPYPIAIESGKGAWLKDVDGRPLLDLSMGFGAMLVGHLNPGVVAAVTQALETGTLFVTPSPSATEVAERFQRRFGLGLVRFANSGTEATMYAVRTARAYTHRHAIVKIEGGYHGGYDALAVSVKPAVAEAGPEGFPTPVVPFDVEAGTVHVVPYNNLERLVEILSAHGDEIAAVVMEPVLENISIVVPDAGYLAGVRAACDAHGVLLVFDEVKTGLTAGYGGASQRLGVTPDLVCLAKSIGGGLPLAAFGGRAEVMAAVTDGRMPHFGTYNGNPLVMAAAAAVDDICTAEALAAAEFVNEGALRAVDEIILRHELPAHTVGFGVKGAITWSTTPVRTYRDYKRTDFGAAELSWLWGVNRGILTPPGLDEQWLVSLAHTAADMQLMVDGFDELAQALRA</sequence>
<organism evidence="4">
    <name type="scientific">freshwater metagenome</name>
    <dbReference type="NCBI Taxonomy" id="449393"/>
    <lineage>
        <taxon>unclassified sequences</taxon>
        <taxon>metagenomes</taxon>
        <taxon>ecological metagenomes</taxon>
    </lineage>
</organism>
<accession>A0A6J6QK02</accession>
<dbReference type="Gene3D" id="3.90.1150.10">
    <property type="entry name" value="Aspartate Aminotransferase, domain 1"/>
    <property type="match status" value="1"/>
</dbReference>
<dbReference type="InterPro" id="IPR005814">
    <property type="entry name" value="Aminotrans_3"/>
</dbReference>
<proteinExistence type="predicted"/>
<dbReference type="PANTHER" id="PTHR43713:SF3">
    <property type="entry name" value="GLUTAMATE-1-SEMIALDEHYDE 2,1-AMINOMUTASE 1, CHLOROPLASTIC-RELATED"/>
    <property type="match status" value="1"/>
</dbReference>
<gene>
    <name evidence="4" type="ORF">UFOPK2625_01043</name>
</gene>
<dbReference type="AlphaFoldDB" id="A0A6J6QK02"/>
<reference evidence="4" key="1">
    <citation type="submission" date="2020-05" db="EMBL/GenBank/DDBJ databases">
        <authorList>
            <person name="Chiriac C."/>
            <person name="Salcher M."/>
            <person name="Ghai R."/>
            <person name="Kavagutti S V."/>
        </authorList>
    </citation>
    <scope>NUCLEOTIDE SEQUENCE</scope>
</reference>
<dbReference type="Gene3D" id="3.40.640.10">
    <property type="entry name" value="Type I PLP-dependent aspartate aminotransferase-like (Major domain)"/>
    <property type="match status" value="1"/>
</dbReference>
<dbReference type="PANTHER" id="PTHR43713">
    <property type="entry name" value="GLUTAMATE-1-SEMIALDEHYDE 2,1-AMINOMUTASE"/>
    <property type="match status" value="1"/>
</dbReference>
<dbReference type="InterPro" id="IPR015422">
    <property type="entry name" value="PyrdxlP-dep_Trfase_small"/>
</dbReference>
<dbReference type="Pfam" id="PF00202">
    <property type="entry name" value="Aminotran_3"/>
    <property type="match status" value="1"/>
</dbReference>
<evidence type="ECO:0000256" key="2">
    <source>
        <dbReference type="ARBA" id="ARBA00022898"/>
    </source>
</evidence>
<feature type="region of interest" description="Disordered" evidence="3">
    <location>
        <begin position="1"/>
        <end position="22"/>
    </location>
</feature>
<dbReference type="CDD" id="cd00610">
    <property type="entry name" value="OAT_like"/>
    <property type="match status" value="1"/>
</dbReference>
<dbReference type="GO" id="GO:0030170">
    <property type="term" value="F:pyridoxal phosphate binding"/>
    <property type="evidence" value="ECO:0007669"/>
    <property type="project" value="InterPro"/>
</dbReference>
<protein>
    <submittedName>
        <fullName evidence="4">Unannotated protein</fullName>
    </submittedName>
</protein>
<name>A0A6J6QK02_9ZZZZ</name>
<comment type="cofactor">
    <cofactor evidence="1">
        <name>pyridoxal 5'-phosphate</name>
        <dbReference type="ChEBI" id="CHEBI:597326"/>
    </cofactor>
</comment>
<evidence type="ECO:0000313" key="4">
    <source>
        <dbReference type="EMBL" id="CAB4711657.1"/>
    </source>
</evidence>
<dbReference type="GO" id="GO:0008483">
    <property type="term" value="F:transaminase activity"/>
    <property type="evidence" value="ECO:0007669"/>
    <property type="project" value="InterPro"/>
</dbReference>
<dbReference type="EMBL" id="CAEZXZ010000164">
    <property type="protein sequence ID" value="CAB4711657.1"/>
    <property type="molecule type" value="Genomic_DNA"/>
</dbReference>